<keyword evidence="3 6" id="KW-0812">Transmembrane</keyword>
<feature type="transmembrane region" description="Helical" evidence="6">
    <location>
        <begin position="69"/>
        <end position="89"/>
    </location>
</feature>
<feature type="transmembrane region" description="Helical" evidence="6">
    <location>
        <begin position="215"/>
        <end position="236"/>
    </location>
</feature>
<dbReference type="InterPro" id="IPR000620">
    <property type="entry name" value="EamA_dom"/>
</dbReference>
<keyword evidence="5 6" id="KW-0472">Membrane</keyword>
<dbReference type="Pfam" id="PF00892">
    <property type="entry name" value="EamA"/>
    <property type="match status" value="2"/>
</dbReference>
<protein>
    <submittedName>
        <fullName evidence="8">Multidrug DMT transporter permease</fullName>
    </submittedName>
</protein>
<comment type="caution">
    <text evidence="8">The sequence shown here is derived from an EMBL/GenBank/DDBJ whole genome shotgun (WGS) entry which is preliminary data.</text>
</comment>
<dbReference type="Gene3D" id="1.10.3730.20">
    <property type="match status" value="1"/>
</dbReference>
<evidence type="ECO:0000313" key="8">
    <source>
        <dbReference type="EMBL" id="OBS08460.1"/>
    </source>
</evidence>
<dbReference type="PANTHER" id="PTHR32322">
    <property type="entry name" value="INNER MEMBRANE TRANSPORTER"/>
    <property type="match status" value="1"/>
</dbReference>
<reference evidence="8 9" key="1">
    <citation type="journal article" date="2014" name="Genome Announc.">
        <title>Draft Genome Sequence of the Iron-Oxidizing, Acidophilic, and Halotolerant 'Thiobacillus prosperus' Type Strain DSM 5130.</title>
        <authorList>
            <person name="Ossandon F.J."/>
            <person name="Cardenas J.P."/>
            <person name="Corbett M."/>
            <person name="Quatrini R."/>
            <person name="Holmes D.S."/>
            <person name="Watkin E."/>
        </authorList>
    </citation>
    <scope>NUCLEOTIDE SEQUENCE [LARGE SCALE GENOMIC DNA]</scope>
    <source>
        <strain evidence="8 9">DSM 5130</strain>
    </source>
</reference>
<keyword evidence="9" id="KW-1185">Reference proteome</keyword>
<dbReference type="RefSeq" id="WP_038093263.1">
    <property type="nucleotide sequence ID" value="NZ_JQSG02000006.1"/>
</dbReference>
<feature type="transmembrane region" description="Helical" evidence="6">
    <location>
        <begin position="126"/>
        <end position="144"/>
    </location>
</feature>
<dbReference type="Proteomes" id="UP000029273">
    <property type="component" value="Unassembled WGS sequence"/>
</dbReference>
<comment type="subcellular location">
    <subcellularLocation>
        <location evidence="1">Membrane</location>
        <topology evidence="1">Multi-pass membrane protein</topology>
    </subcellularLocation>
</comment>
<feature type="domain" description="EamA" evidence="7">
    <location>
        <begin position="154"/>
        <end position="287"/>
    </location>
</feature>
<gene>
    <name evidence="8" type="ORF">Thpro_022710</name>
</gene>
<organism evidence="8 9">
    <name type="scientific">Acidihalobacter prosperus</name>
    <dbReference type="NCBI Taxonomy" id="160660"/>
    <lineage>
        <taxon>Bacteria</taxon>
        <taxon>Pseudomonadati</taxon>
        <taxon>Pseudomonadota</taxon>
        <taxon>Gammaproteobacteria</taxon>
        <taxon>Chromatiales</taxon>
        <taxon>Ectothiorhodospiraceae</taxon>
        <taxon>Acidihalobacter</taxon>
    </lineage>
</organism>
<dbReference type="InterPro" id="IPR037185">
    <property type="entry name" value="EmrE-like"/>
</dbReference>
<feature type="transmembrane region" description="Helical" evidence="6">
    <location>
        <begin position="183"/>
        <end position="203"/>
    </location>
</feature>
<dbReference type="EMBL" id="JQSG02000006">
    <property type="protein sequence ID" value="OBS08460.1"/>
    <property type="molecule type" value="Genomic_DNA"/>
</dbReference>
<dbReference type="PANTHER" id="PTHR32322:SF2">
    <property type="entry name" value="EAMA DOMAIN-CONTAINING PROTEIN"/>
    <property type="match status" value="1"/>
</dbReference>
<comment type="similarity">
    <text evidence="2">Belongs to the EamA transporter family.</text>
</comment>
<evidence type="ECO:0000259" key="7">
    <source>
        <dbReference type="Pfam" id="PF00892"/>
    </source>
</evidence>
<name>A0A1A6C1N5_9GAMM</name>
<proteinExistence type="inferred from homology"/>
<sequence length="296" mass="30420">MNTALVYLLVTAAVFFGGANFTLAGPVMTALPPLWAAAARFLFGTLLIMAIVAWRGGDLVGSARRHGPIYLMLGVVGIGGFNLLFFFALQHTSPANAALILATNPLLTTLLAALTLGERPTARQLAALPLALIGVVVVISGGSLERLAALKISSGDALMIAADFAWAAYNVLTRRYMPAGPPLTNTSLVMAAGAALLVLVALGSGEPLRMPGGEALAALAVMVIGGTVLFYLFWSIGIAHLGAGRTSLFLNLVPVFAMLLDTLVGILPTAAQLVGGALVIGGVTLAMLPRRQPAEA</sequence>
<accession>A0A1A6C1N5</accession>
<feature type="domain" description="EamA" evidence="7">
    <location>
        <begin position="6"/>
        <end position="139"/>
    </location>
</feature>
<dbReference type="AlphaFoldDB" id="A0A1A6C1N5"/>
<evidence type="ECO:0000256" key="2">
    <source>
        <dbReference type="ARBA" id="ARBA00007362"/>
    </source>
</evidence>
<dbReference type="GO" id="GO:0016020">
    <property type="term" value="C:membrane"/>
    <property type="evidence" value="ECO:0007669"/>
    <property type="project" value="UniProtKB-SubCell"/>
</dbReference>
<dbReference type="SUPFAM" id="SSF103481">
    <property type="entry name" value="Multidrug resistance efflux transporter EmrE"/>
    <property type="match status" value="2"/>
</dbReference>
<dbReference type="OrthoDB" id="4167046at2"/>
<evidence type="ECO:0000313" key="9">
    <source>
        <dbReference type="Proteomes" id="UP000029273"/>
    </source>
</evidence>
<evidence type="ECO:0000256" key="5">
    <source>
        <dbReference type="ARBA" id="ARBA00023136"/>
    </source>
</evidence>
<evidence type="ECO:0000256" key="1">
    <source>
        <dbReference type="ARBA" id="ARBA00004141"/>
    </source>
</evidence>
<evidence type="ECO:0000256" key="6">
    <source>
        <dbReference type="SAM" id="Phobius"/>
    </source>
</evidence>
<dbReference type="STRING" id="160660.BJI67_03480"/>
<feature type="transmembrane region" description="Helical" evidence="6">
    <location>
        <begin position="273"/>
        <end position="289"/>
    </location>
</feature>
<dbReference type="InterPro" id="IPR050638">
    <property type="entry name" value="AA-Vitamin_Transporters"/>
</dbReference>
<evidence type="ECO:0000256" key="3">
    <source>
        <dbReference type="ARBA" id="ARBA00022692"/>
    </source>
</evidence>
<evidence type="ECO:0000256" key="4">
    <source>
        <dbReference type="ARBA" id="ARBA00022989"/>
    </source>
</evidence>
<feature type="transmembrane region" description="Helical" evidence="6">
    <location>
        <begin position="34"/>
        <end position="57"/>
    </location>
</feature>
<feature type="transmembrane region" description="Helical" evidence="6">
    <location>
        <begin position="95"/>
        <end position="114"/>
    </location>
</feature>
<keyword evidence="4 6" id="KW-1133">Transmembrane helix</keyword>